<comment type="caution">
    <text evidence="7">The sequence shown here is derived from an EMBL/GenBank/DDBJ whole genome shotgun (WGS) entry which is preliminary data.</text>
</comment>
<dbReference type="SUPFAM" id="SSF48371">
    <property type="entry name" value="ARM repeat"/>
    <property type="match status" value="1"/>
</dbReference>
<proteinExistence type="inferred from homology"/>
<evidence type="ECO:0000259" key="6">
    <source>
        <dbReference type="Pfam" id="PF11698"/>
    </source>
</evidence>
<evidence type="ECO:0000256" key="4">
    <source>
        <dbReference type="ARBA" id="ARBA00023065"/>
    </source>
</evidence>
<dbReference type="InterPro" id="IPR038497">
    <property type="entry name" value="ATPase_V1-cplx_hsu_C_sf"/>
</dbReference>
<comment type="function">
    <text evidence="5">Subunit of the V1 complex of vacuolar(H+)-ATPase (V-ATPase), a multisubunit enzyme composed of a peripheral complex (V1) that hydrolyzes ATP and a membrane integral complex (V0) that translocates protons. V-ATPase is responsible for acidifying and maintaining the pH of intracellular compartments.</text>
</comment>
<dbReference type="PANTHER" id="PTHR10698">
    <property type="entry name" value="V-TYPE PROTON ATPASE SUBUNIT H"/>
    <property type="match status" value="1"/>
</dbReference>
<comment type="similarity">
    <text evidence="1 5">Belongs to the V-ATPase H subunit family.</text>
</comment>
<dbReference type="InterPro" id="IPR004908">
    <property type="entry name" value="ATPase_V1-cplx_hsu"/>
</dbReference>
<accession>A0ABQ7JD78</accession>
<dbReference type="PANTHER" id="PTHR10698:SF0">
    <property type="entry name" value="V-TYPE PROTON ATPASE SUBUNIT H"/>
    <property type="match status" value="1"/>
</dbReference>
<feature type="domain" description="ATPase V1 complex subunit H C-terminal" evidence="6">
    <location>
        <begin position="333"/>
        <end position="446"/>
    </location>
</feature>
<dbReference type="Pfam" id="PF03224">
    <property type="entry name" value="V-ATPase_H_N"/>
    <property type="match status" value="1"/>
</dbReference>
<evidence type="ECO:0000256" key="2">
    <source>
        <dbReference type="ARBA" id="ARBA00022448"/>
    </source>
</evidence>
<evidence type="ECO:0000313" key="8">
    <source>
        <dbReference type="Proteomes" id="UP000823046"/>
    </source>
</evidence>
<protein>
    <recommendedName>
        <fullName evidence="5">V-type proton ATPase subunit H</fullName>
    </recommendedName>
</protein>
<dbReference type="InterPro" id="IPR016024">
    <property type="entry name" value="ARM-type_fold"/>
</dbReference>
<evidence type="ECO:0000313" key="7">
    <source>
        <dbReference type="EMBL" id="KAF8821914.1"/>
    </source>
</evidence>
<name>A0ABQ7JD78_9APIC</name>
<sequence>MANEDYEAANSEQIKLLNNLVADEPVQLQLRQEVIMQKLPEWSRLERVNLISNEDSDYLRKMHLLSLDEIEDLILKNPKIMFVILNILHFHLDIHPMQYVLTILYELVRDNTGRYEYICKILEDSAVFNAFDQLLQNPSIDAYTADKAIFLLSGFIRSSTGKFSTEEVQYLCQLLVQGRGTKRIVASEAGRLDALINLLKISKFRRLVWDTPGAVATIKNGVQITASPTSHYRGIFCIWLLSFEEDLLKEISKVGLDACVCEIMKESRKEKVVRVFLKVLNNFLKNEDTVETLINMNIFHVLTVLEYEKWRDATFYDEIQQAISLLDRKIKTFSNFDRYCLELDRGILRWSVIHSEKFWRENVLCFENGEFLAIKKLISLLRSNDTVTLSVACYDLGEFARFHPAGKKICQKLKVKDVVMLFINSSNREVATEALLCLQKLMLNNWQDVAAYTGKR</sequence>
<dbReference type="PIRSF" id="PIRSF032184">
    <property type="entry name" value="ATPase_V1_H"/>
    <property type="match status" value="1"/>
</dbReference>
<dbReference type="InterPro" id="IPR011987">
    <property type="entry name" value="ATPase_V1-cplx_hsu_C"/>
</dbReference>
<keyword evidence="2 5" id="KW-0813">Transport</keyword>
<dbReference type="Pfam" id="PF11698">
    <property type="entry name" value="V-ATPase_H_C"/>
    <property type="match status" value="1"/>
</dbReference>
<keyword evidence="8" id="KW-1185">Reference proteome</keyword>
<keyword evidence="3 5" id="KW-0375">Hydrogen ion transport</keyword>
<organism evidence="7 8">
    <name type="scientific">Cardiosporidium cionae</name>
    <dbReference type="NCBI Taxonomy" id="476202"/>
    <lineage>
        <taxon>Eukaryota</taxon>
        <taxon>Sar</taxon>
        <taxon>Alveolata</taxon>
        <taxon>Apicomplexa</taxon>
        <taxon>Aconoidasida</taxon>
        <taxon>Nephromycida</taxon>
        <taxon>Cardiosporidium</taxon>
    </lineage>
</organism>
<evidence type="ECO:0000256" key="1">
    <source>
        <dbReference type="ARBA" id="ARBA00008613"/>
    </source>
</evidence>
<dbReference type="Gene3D" id="1.25.10.10">
    <property type="entry name" value="Leucine-rich Repeat Variant"/>
    <property type="match status" value="1"/>
</dbReference>
<dbReference type="Gene3D" id="1.25.40.150">
    <property type="entry name" value="V-type ATPase, subunit H, C-terminal domain"/>
    <property type="match status" value="1"/>
</dbReference>
<dbReference type="InterPro" id="IPR011989">
    <property type="entry name" value="ARM-like"/>
</dbReference>
<evidence type="ECO:0000256" key="3">
    <source>
        <dbReference type="ARBA" id="ARBA00022781"/>
    </source>
</evidence>
<keyword evidence="4 5" id="KW-0406">Ion transport</keyword>
<reference evidence="7 8" key="1">
    <citation type="journal article" date="2020" name="bioRxiv">
        <title>Metabolic contributions of an alphaproteobacterial endosymbiont in the apicomplexan Cardiosporidium cionae.</title>
        <authorList>
            <person name="Hunter E.S."/>
            <person name="Paight C.J."/>
            <person name="Lane C.E."/>
        </authorList>
    </citation>
    <scope>NUCLEOTIDE SEQUENCE [LARGE SCALE GENOMIC DNA]</scope>
    <source>
        <strain evidence="7">ESH_2018</strain>
    </source>
</reference>
<comment type="subunit">
    <text evidence="5">V-ATPase is a heteromultimeric enzyme made up of two complexes: the ATP-hydrolytic V1 complex and the proton translocation V0 complex.</text>
</comment>
<gene>
    <name evidence="7" type="ORF">IE077_001383</name>
</gene>
<dbReference type="EMBL" id="JADAQX010000110">
    <property type="protein sequence ID" value="KAF8821914.1"/>
    <property type="molecule type" value="Genomic_DNA"/>
</dbReference>
<dbReference type="Proteomes" id="UP000823046">
    <property type="component" value="Unassembled WGS sequence"/>
</dbReference>
<evidence type="ECO:0000256" key="5">
    <source>
        <dbReference type="PIRNR" id="PIRNR032184"/>
    </source>
</evidence>